<dbReference type="AlphaFoldDB" id="A0A151JMN7"/>
<evidence type="ECO:0000313" key="2">
    <source>
        <dbReference type="EMBL" id="KYN27545.1"/>
    </source>
</evidence>
<protein>
    <recommendedName>
        <fullName evidence="1">GIY-YIG domain-containing protein</fullName>
    </recommendedName>
</protein>
<evidence type="ECO:0000313" key="3">
    <source>
        <dbReference type="Proteomes" id="UP000078492"/>
    </source>
</evidence>
<dbReference type="InterPro" id="IPR035901">
    <property type="entry name" value="GIY-YIG_endonuc_sf"/>
</dbReference>
<proteinExistence type="predicted"/>
<feature type="domain" description="GIY-YIG" evidence="1">
    <location>
        <begin position="127"/>
        <end position="217"/>
    </location>
</feature>
<accession>A0A151JMN7</accession>
<reference evidence="2 3" key="1">
    <citation type="submission" date="2015-09" db="EMBL/GenBank/DDBJ databases">
        <title>Trachymyrmex cornetzi WGS genome.</title>
        <authorList>
            <person name="Nygaard S."/>
            <person name="Hu H."/>
            <person name="Boomsma J."/>
            <person name="Zhang G."/>
        </authorList>
    </citation>
    <scope>NUCLEOTIDE SEQUENCE [LARGE SCALE GENOMIC DNA]</scope>
    <source>
        <strain evidence="2">Tcor2-1</strain>
        <tissue evidence="2">Whole body</tissue>
    </source>
</reference>
<dbReference type="PROSITE" id="PS50164">
    <property type="entry name" value="GIY_YIG"/>
    <property type="match status" value="1"/>
</dbReference>
<dbReference type="Gene3D" id="3.40.1440.10">
    <property type="entry name" value="GIY-YIG endonuclease"/>
    <property type="match status" value="1"/>
</dbReference>
<organism evidence="2 3">
    <name type="scientific">Trachymyrmex cornetzi</name>
    <dbReference type="NCBI Taxonomy" id="471704"/>
    <lineage>
        <taxon>Eukaryota</taxon>
        <taxon>Metazoa</taxon>
        <taxon>Ecdysozoa</taxon>
        <taxon>Arthropoda</taxon>
        <taxon>Hexapoda</taxon>
        <taxon>Insecta</taxon>
        <taxon>Pterygota</taxon>
        <taxon>Neoptera</taxon>
        <taxon>Endopterygota</taxon>
        <taxon>Hymenoptera</taxon>
        <taxon>Apocrita</taxon>
        <taxon>Aculeata</taxon>
        <taxon>Formicoidea</taxon>
        <taxon>Formicidae</taxon>
        <taxon>Myrmicinae</taxon>
        <taxon>Trachymyrmex</taxon>
    </lineage>
</organism>
<gene>
    <name evidence="2" type="ORF">ALC57_03064</name>
</gene>
<dbReference type="EMBL" id="KQ978906">
    <property type="protein sequence ID" value="KYN27545.1"/>
    <property type="molecule type" value="Genomic_DNA"/>
</dbReference>
<keyword evidence="3" id="KW-1185">Reference proteome</keyword>
<dbReference type="InterPro" id="IPR000305">
    <property type="entry name" value="GIY-YIG_endonuc"/>
</dbReference>
<sequence>MLNFYSNHPLCHKKHIIISIVDKIVRLSHPRCHQNNLIDTIKIFLNNCYPLYLIFSTINNRIKYHIHNNDFTHKVKQKFFSVPDFKSISESFLPISTKFNCNLAYSIPNTLKSFIKRGKDNLEHLSNQNVVYKISCEDCDASYVGQTKCKLSTRLHEHISDIKKRTGSSSVISDHRMNSNHDFKWNEVKILDKEASYNKRLISEIIFIKMQKQGINKQNDTEALPESYSQIIQSLSQSPS</sequence>
<dbReference type="Pfam" id="PF26215">
    <property type="entry name" value="HTH_animal"/>
    <property type="match status" value="1"/>
</dbReference>
<name>A0A151JMN7_9HYME</name>
<evidence type="ECO:0000259" key="1">
    <source>
        <dbReference type="PROSITE" id="PS50164"/>
    </source>
</evidence>
<dbReference type="SUPFAM" id="SSF82771">
    <property type="entry name" value="GIY-YIG endonuclease"/>
    <property type="match status" value="1"/>
</dbReference>
<dbReference type="CDD" id="cd10442">
    <property type="entry name" value="GIY-YIG_PLEs"/>
    <property type="match status" value="1"/>
</dbReference>
<dbReference type="InterPro" id="IPR058912">
    <property type="entry name" value="HTH_animal"/>
</dbReference>
<dbReference type="Proteomes" id="UP000078492">
    <property type="component" value="Unassembled WGS sequence"/>
</dbReference>